<dbReference type="RefSeq" id="WP_090540355.1">
    <property type="nucleotide sequence ID" value="NZ_FOYD01000011.1"/>
</dbReference>
<dbReference type="Gene3D" id="3.30.565.10">
    <property type="entry name" value="Histidine kinase-like ATPase, C-terminal domain"/>
    <property type="match status" value="1"/>
</dbReference>
<dbReference type="SUPFAM" id="SSF55874">
    <property type="entry name" value="ATPase domain of HSP90 chaperone/DNA topoisomerase II/histidine kinase"/>
    <property type="match status" value="1"/>
</dbReference>
<dbReference type="OrthoDB" id="9122109at2"/>
<organism evidence="3 4">
    <name type="scientific">Halopseudomonas formosensis</name>
    <dbReference type="NCBI Taxonomy" id="1002526"/>
    <lineage>
        <taxon>Bacteria</taxon>
        <taxon>Pseudomonadati</taxon>
        <taxon>Pseudomonadota</taxon>
        <taxon>Gammaproteobacteria</taxon>
        <taxon>Pseudomonadales</taxon>
        <taxon>Pseudomonadaceae</taxon>
        <taxon>Halopseudomonas</taxon>
    </lineage>
</organism>
<evidence type="ECO:0000259" key="2">
    <source>
        <dbReference type="PROSITE" id="PS50109"/>
    </source>
</evidence>
<keyword evidence="1" id="KW-0597">Phosphoprotein</keyword>
<gene>
    <name evidence="3" type="ORF">SAMN05216578_11141</name>
</gene>
<evidence type="ECO:0000313" key="3">
    <source>
        <dbReference type="EMBL" id="SFQ87443.1"/>
    </source>
</evidence>
<dbReference type="SMART" id="SM00387">
    <property type="entry name" value="HATPase_c"/>
    <property type="match status" value="1"/>
</dbReference>
<dbReference type="Pfam" id="PF02518">
    <property type="entry name" value="HATPase_c"/>
    <property type="match status" value="1"/>
</dbReference>
<dbReference type="AlphaFoldDB" id="A0A1I6C2L6"/>
<reference evidence="3 4" key="1">
    <citation type="submission" date="2016-10" db="EMBL/GenBank/DDBJ databases">
        <authorList>
            <person name="de Groot N.N."/>
        </authorList>
    </citation>
    <scope>NUCLEOTIDE SEQUENCE [LARGE SCALE GENOMIC DNA]</scope>
    <source>
        <strain evidence="3 4">JCM 18415</strain>
    </source>
</reference>
<evidence type="ECO:0000256" key="1">
    <source>
        <dbReference type="ARBA" id="ARBA00022553"/>
    </source>
</evidence>
<keyword evidence="3" id="KW-0418">Kinase</keyword>
<dbReference type="PANTHER" id="PTHR43547:SF2">
    <property type="entry name" value="HYBRID SIGNAL TRANSDUCTION HISTIDINE KINASE C"/>
    <property type="match status" value="1"/>
</dbReference>
<dbReference type="InterPro" id="IPR003594">
    <property type="entry name" value="HATPase_dom"/>
</dbReference>
<evidence type="ECO:0000313" key="4">
    <source>
        <dbReference type="Proteomes" id="UP000242815"/>
    </source>
</evidence>
<dbReference type="STRING" id="1002526.SAMN05216578_11141"/>
<dbReference type="InterPro" id="IPR005467">
    <property type="entry name" value="His_kinase_dom"/>
</dbReference>
<accession>A0A1I6C2L6</accession>
<keyword evidence="3" id="KW-0808">Transferase</keyword>
<dbReference type="GO" id="GO:0000155">
    <property type="term" value="F:phosphorelay sensor kinase activity"/>
    <property type="evidence" value="ECO:0007669"/>
    <property type="project" value="TreeGrafter"/>
</dbReference>
<dbReference type="EMBL" id="FOYD01000011">
    <property type="protein sequence ID" value="SFQ87443.1"/>
    <property type="molecule type" value="Genomic_DNA"/>
</dbReference>
<sequence>MMNHQDPGPEFSAILASTIHDIKNSLSLMMQNWEQWLARLPPEQAQAGERGVIEYEALRLNGMLMQMLGLYKLQINELPLQPDWADVEALLQEQLARHAEILQARNISSSCHIAGPELFVLDDTLIGSVIGNVINNSIRYTRSAIRLSATTDDGMLLIRISDDGAGYPEHMLGRRGQDAQAADLVQGSTGLGLYFGQCIAAMHQRDGHQGYIELVNDGELGGGEFRLYLP</sequence>
<protein>
    <submittedName>
        <fullName evidence="3">Histidine kinase-, DNA gyrase B-, and HSP90-like ATPase</fullName>
    </submittedName>
</protein>
<feature type="domain" description="Histidine kinase" evidence="2">
    <location>
        <begin position="17"/>
        <end position="230"/>
    </location>
</feature>
<dbReference type="Proteomes" id="UP000242815">
    <property type="component" value="Unassembled WGS sequence"/>
</dbReference>
<name>A0A1I6C2L6_9GAMM</name>
<dbReference type="InterPro" id="IPR036890">
    <property type="entry name" value="HATPase_C_sf"/>
</dbReference>
<dbReference type="PROSITE" id="PS50109">
    <property type="entry name" value="HIS_KIN"/>
    <property type="match status" value="1"/>
</dbReference>
<dbReference type="PANTHER" id="PTHR43547">
    <property type="entry name" value="TWO-COMPONENT HISTIDINE KINASE"/>
    <property type="match status" value="1"/>
</dbReference>
<proteinExistence type="predicted"/>